<dbReference type="Gene3D" id="3.30.565.10">
    <property type="entry name" value="Histidine kinase-like ATPase, C-terminal domain"/>
    <property type="match status" value="1"/>
</dbReference>
<dbReference type="SUPFAM" id="SSF47384">
    <property type="entry name" value="Homodimeric domain of signal transducing histidine kinase"/>
    <property type="match status" value="1"/>
</dbReference>
<evidence type="ECO:0000256" key="4">
    <source>
        <dbReference type="ARBA" id="ARBA00022553"/>
    </source>
</evidence>
<evidence type="ECO:0000256" key="1">
    <source>
        <dbReference type="ARBA" id="ARBA00000085"/>
    </source>
</evidence>
<dbReference type="Proteomes" id="UP000598146">
    <property type="component" value="Unassembled WGS sequence"/>
</dbReference>
<dbReference type="GO" id="GO:0005886">
    <property type="term" value="C:plasma membrane"/>
    <property type="evidence" value="ECO:0007669"/>
    <property type="project" value="UniProtKB-SubCell"/>
</dbReference>
<organism evidence="16 17">
    <name type="scientific">Actinoplanes aureus</name>
    <dbReference type="NCBI Taxonomy" id="2792083"/>
    <lineage>
        <taxon>Bacteria</taxon>
        <taxon>Bacillati</taxon>
        <taxon>Actinomycetota</taxon>
        <taxon>Actinomycetes</taxon>
        <taxon>Micromonosporales</taxon>
        <taxon>Micromonosporaceae</taxon>
        <taxon>Actinoplanes</taxon>
    </lineage>
</organism>
<evidence type="ECO:0000256" key="8">
    <source>
        <dbReference type="ARBA" id="ARBA00022840"/>
    </source>
</evidence>
<gene>
    <name evidence="16" type="ORF">I4J89_07590</name>
</gene>
<dbReference type="SMART" id="SM00091">
    <property type="entry name" value="PAS"/>
    <property type="match status" value="1"/>
</dbReference>
<dbReference type="GO" id="GO:0005524">
    <property type="term" value="F:ATP binding"/>
    <property type="evidence" value="ECO:0007669"/>
    <property type="project" value="UniProtKB-KW"/>
</dbReference>
<evidence type="ECO:0000256" key="6">
    <source>
        <dbReference type="ARBA" id="ARBA00022741"/>
    </source>
</evidence>
<protein>
    <recommendedName>
        <fullName evidence="3">histidine kinase</fullName>
        <ecNumber evidence="3">2.7.13.3</ecNumber>
    </recommendedName>
</protein>
<feature type="domain" description="Response regulatory" evidence="13">
    <location>
        <begin position="498"/>
        <end position="610"/>
    </location>
</feature>
<name>A0A931C5C0_9ACTN</name>
<keyword evidence="9" id="KW-0902">Two-component regulatory system</keyword>
<feature type="domain" description="PAS" evidence="14">
    <location>
        <begin position="122"/>
        <end position="192"/>
    </location>
</feature>
<dbReference type="InterPro" id="IPR001789">
    <property type="entry name" value="Sig_transdc_resp-reg_receiver"/>
</dbReference>
<dbReference type="EMBL" id="JADQTO010000003">
    <property type="protein sequence ID" value="MBG0561321.1"/>
    <property type="molecule type" value="Genomic_DNA"/>
</dbReference>
<dbReference type="InterPro" id="IPR004358">
    <property type="entry name" value="Sig_transdc_His_kin-like_C"/>
</dbReference>
<dbReference type="InterPro" id="IPR003594">
    <property type="entry name" value="HATPase_dom"/>
</dbReference>
<dbReference type="Pfam" id="PF02518">
    <property type="entry name" value="HATPase_c"/>
    <property type="match status" value="1"/>
</dbReference>
<feature type="modified residue" description="4-aspartylphosphate" evidence="10">
    <location>
        <position position="545"/>
    </location>
</feature>
<evidence type="ECO:0000259" key="12">
    <source>
        <dbReference type="PROSITE" id="PS50109"/>
    </source>
</evidence>
<keyword evidence="17" id="KW-1185">Reference proteome</keyword>
<dbReference type="PANTHER" id="PTHR43065">
    <property type="entry name" value="SENSOR HISTIDINE KINASE"/>
    <property type="match status" value="1"/>
</dbReference>
<evidence type="ECO:0000313" key="17">
    <source>
        <dbReference type="Proteomes" id="UP000598146"/>
    </source>
</evidence>
<evidence type="ECO:0000313" key="16">
    <source>
        <dbReference type="EMBL" id="MBG0561321.1"/>
    </source>
</evidence>
<dbReference type="SUPFAM" id="SSF55874">
    <property type="entry name" value="ATPase domain of HSP90 chaperone/DNA topoisomerase II/histidine kinase"/>
    <property type="match status" value="1"/>
</dbReference>
<evidence type="ECO:0000256" key="2">
    <source>
        <dbReference type="ARBA" id="ARBA00004236"/>
    </source>
</evidence>
<dbReference type="Gene3D" id="3.40.50.2300">
    <property type="match status" value="1"/>
</dbReference>
<dbReference type="CDD" id="cd00130">
    <property type="entry name" value="PAS"/>
    <property type="match status" value="1"/>
</dbReference>
<evidence type="ECO:0000256" key="7">
    <source>
        <dbReference type="ARBA" id="ARBA00022777"/>
    </source>
</evidence>
<keyword evidence="4 10" id="KW-0597">Phosphoprotein</keyword>
<dbReference type="SUPFAM" id="SSF52172">
    <property type="entry name" value="CheY-like"/>
    <property type="match status" value="1"/>
</dbReference>
<dbReference type="Gene3D" id="3.30.450.20">
    <property type="entry name" value="PAS domain"/>
    <property type="match status" value="1"/>
</dbReference>
<dbReference type="PROSITE" id="PS50112">
    <property type="entry name" value="PAS"/>
    <property type="match status" value="1"/>
</dbReference>
<comment type="catalytic activity">
    <reaction evidence="1">
        <text>ATP + protein L-histidine = ADP + protein N-phospho-L-histidine.</text>
        <dbReference type="EC" id="2.7.13.3"/>
    </reaction>
</comment>
<dbReference type="InterPro" id="IPR035965">
    <property type="entry name" value="PAS-like_dom_sf"/>
</dbReference>
<dbReference type="Pfam" id="PF00072">
    <property type="entry name" value="Response_reg"/>
    <property type="match status" value="1"/>
</dbReference>
<comment type="caution">
    <text evidence="16">The sequence shown here is derived from an EMBL/GenBank/DDBJ whole genome shotgun (WGS) entry which is preliminary data.</text>
</comment>
<dbReference type="GO" id="GO:0000155">
    <property type="term" value="F:phosphorelay sensor kinase activity"/>
    <property type="evidence" value="ECO:0007669"/>
    <property type="project" value="InterPro"/>
</dbReference>
<reference evidence="16" key="1">
    <citation type="submission" date="2020-11" db="EMBL/GenBank/DDBJ databases">
        <title>Isolation and identification of active actinomycetes.</title>
        <authorList>
            <person name="Sun X."/>
        </authorList>
    </citation>
    <scope>NUCLEOTIDE SEQUENCE</scope>
    <source>
        <strain evidence="16">NEAU-A11</strain>
    </source>
</reference>
<dbReference type="Pfam" id="PF13426">
    <property type="entry name" value="PAS_9"/>
    <property type="match status" value="1"/>
</dbReference>
<dbReference type="InterPro" id="IPR011006">
    <property type="entry name" value="CheY-like_superfamily"/>
</dbReference>
<dbReference type="InterPro" id="IPR036097">
    <property type="entry name" value="HisK_dim/P_sf"/>
</dbReference>
<dbReference type="SMART" id="SM00388">
    <property type="entry name" value="HisKA"/>
    <property type="match status" value="1"/>
</dbReference>
<keyword evidence="5" id="KW-0808">Transferase</keyword>
<feature type="transmembrane region" description="Helical" evidence="11">
    <location>
        <begin position="88"/>
        <end position="106"/>
    </location>
</feature>
<proteinExistence type="predicted"/>
<evidence type="ECO:0000259" key="15">
    <source>
        <dbReference type="PROSITE" id="PS50113"/>
    </source>
</evidence>
<evidence type="ECO:0000256" key="3">
    <source>
        <dbReference type="ARBA" id="ARBA00012438"/>
    </source>
</evidence>
<dbReference type="NCBIfam" id="TIGR00229">
    <property type="entry name" value="sensory_box"/>
    <property type="match status" value="1"/>
</dbReference>
<feature type="domain" description="Histidine kinase" evidence="12">
    <location>
        <begin position="260"/>
        <end position="478"/>
    </location>
</feature>
<evidence type="ECO:0000256" key="9">
    <source>
        <dbReference type="ARBA" id="ARBA00023012"/>
    </source>
</evidence>
<feature type="transmembrane region" description="Helical" evidence="11">
    <location>
        <begin position="18"/>
        <end position="36"/>
    </location>
</feature>
<feature type="transmembrane region" description="Helical" evidence="11">
    <location>
        <begin position="43"/>
        <end position="76"/>
    </location>
</feature>
<keyword evidence="11" id="KW-0472">Membrane</keyword>
<evidence type="ECO:0000259" key="13">
    <source>
        <dbReference type="PROSITE" id="PS50110"/>
    </source>
</evidence>
<evidence type="ECO:0000256" key="10">
    <source>
        <dbReference type="PROSITE-ProRule" id="PRU00169"/>
    </source>
</evidence>
<dbReference type="Gene3D" id="1.10.287.130">
    <property type="match status" value="1"/>
</dbReference>
<dbReference type="SMART" id="SM00387">
    <property type="entry name" value="HATPase_c"/>
    <property type="match status" value="1"/>
</dbReference>
<evidence type="ECO:0000256" key="5">
    <source>
        <dbReference type="ARBA" id="ARBA00022679"/>
    </source>
</evidence>
<dbReference type="EC" id="2.7.13.3" evidence="3"/>
<dbReference type="AlphaFoldDB" id="A0A931C5C0"/>
<dbReference type="PROSITE" id="PS50113">
    <property type="entry name" value="PAC"/>
    <property type="match status" value="1"/>
</dbReference>
<dbReference type="PRINTS" id="PR00344">
    <property type="entry name" value="BCTRLSENSOR"/>
</dbReference>
<dbReference type="PROSITE" id="PS50109">
    <property type="entry name" value="HIS_KIN"/>
    <property type="match status" value="1"/>
</dbReference>
<comment type="subcellular location">
    <subcellularLocation>
        <location evidence="2">Cell membrane</location>
    </subcellularLocation>
</comment>
<dbReference type="CDD" id="cd00082">
    <property type="entry name" value="HisKA"/>
    <property type="match status" value="1"/>
</dbReference>
<dbReference type="SMART" id="SM00448">
    <property type="entry name" value="REC"/>
    <property type="match status" value="1"/>
</dbReference>
<keyword evidence="6" id="KW-0547">Nucleotide-binding</keyword>
<dbReference type="InterPro" id="IPR000700">
    <property type="entry name" value="PAS-assoc_C"/>
</dbReference>
<accession>A0A931C5C0</accession>
<evidence type="ECO:0000259" key="14">
    <source>
        <dbReference type="PROSITE" id="PS50112"/>
    </source>
</evidence>
<dbReference type="InterPro" id="IPR036890">
    <property type="entry name" value="HATPase_C_sf"/>
</dbReference>
<dbReference type="Pfam" id="PF00512">
    <property type="entry name" value="HisKA"/>
    <property type="match status" value="1"/>
</dbReference>
<dbReference type="InterPro" id="IPR003661">
    <property type="entry name" value="HisK_dim/P_dom"/>
</dbReference>
<dbReference type="InterPro" id="IPR001610">
    <property type="entry name" value="PAC"/>
</dbReference>
<keyword evidence="11" id="KW-0812">Transmembrane</keyword>
<keyword evidence="7" id="KW-0418">Kinase</keyword>
<evidence type="ECO:0000256" key="11">
    <source>
        <dbReference type="SAM" id="Phobius"/>
    </source>
</evidence>
<dbReference type="InterPro" id="IPR005467">
    <property type="entry name" value="His_kinase_dom"/>
</dbReference>
<dbReference type="SUPFAM" id="SSF55785">
    <property type="entry name" value="PYP-like sensor domain (PAS domain)"/>
    <property type="match status" value="1"/>
</dbReference>
<dbReference type="SMART" id="SM00086">
    <property type="entry name" value="PAC"/>
    <property type="match status" value="1"/>
</dbReference>
<sequence length="620" mass="65390">MKLQKPASDERAPSRSPYVLVSVATVTLLAAISAVAPQRLLMFGVMAIGAPLAAAAASPPAVLAVGGYALLAAFAISTWQGLLSSTDQMLRLLTIVGTTMISWGIARHLRTALRASANAAREREMLAAIVRQSSDAIIVSTLDGTITAWNSGAERIYGYTADQVIGRPVGDLIGMDRPERLRQALNDLAAGQQIRMDETKRVRSDGTPFLVSVAVSPIRDADGTIVAVAGTERDVTEEKQARERSARAARLESLGQLAGGIAHDFNNLLAIILNYADFLTEEVTGDSARDLARIRDAAERAKSLTGQLLLFAKREPTEVETVDLNEVITDAGELLSRTIGANIRLVCRPCDGALPVSANRGRLDQILLNLVINARDAMPDGGVVVVETDLTEVSAGEAIPLPPGPYARLTVSDTGTGMTAEVRDRLFEPFFTTKPADQGTGLGLATVYGIVGDAGGHIGVESTPGIGTTFQILLPPAAEPAGQPAGPAAALCSGHGELVAVIEDEEYVRDLVLRILRENGYRTIALSGSSPPDAGLHGVRLLLTDIELPGESGPAVAARMCARHPGLRVLFMSGYSDSELRRRYGLDEATRIVQKPFTAVELLAAVGEALPATSPAATRI</sequence>
<dbReference type="PANTHER" id="PTHR43065:SF46">
    <property type="entry name" value="C4-DICARBOXYLATE TRANSPORT SENSOR PROTEIN DCTB"/>
    <property type="match status" value="1"/>
</dbReference>
<dbReference type="CDD" id="cd00156">
    <property type="entry name" value="REC"/>
    <property type="match status" value="1"/>
</dbReference>
<dbReference type="PROSITE" id="PS50110">
    <property type="entry name" value="RESPONSE_REGULATORY"/>
    <property type="match status" value="1"/>
</dbReference>
<keyword evidence="11" id="KW-1133">Transmembrane helix</keyword>
<keyword evidence="8" id="KW-0067">ATP-binding</keyword>
<feature type="domain" description="PAC" evidence="15">
    <location>
        <begin position="195"/>
        <end position="247"/>
    </location>
</feature>
<dbReference type="InterPro" id="IPR000014">
    <property type="entry name" value="PAS"/>
</dbReference>